<organism evidence="3 4">
    <name type="scientific">Alloacidobacterium dinghuense</name>
    <dbReference type="NCBI Taxonomy" id="2763107"/>
    <lineage>
        <taxon>Bacteria</taxon>
        <taxon>Pseudomonadati</taxon>
        <taxon>Acidobacteriota</taxon>
        <taxon>Terriglobia</taxon>
        <taxon>Terriglobales</taxon>
        <taxon>Acidobacteriaceae</taxon>
        <taxon>Alloacidobacterium</taxon>
    </lineage>
</organism>
<feature type="compositionally biased region" description="Low complexity" evidence="1">
    <location>
        <begin position="812"/>
        <end position="822"/>
    </location>
</feature>
<dbReference type="Proteomes" id="UP000515312">
    <property type="component" value="Chromosome"/>
</dbReference>
<evidence type="ECO:0000313" key="3">
    <source>
        <dbReference type="EMBL" id="QNI32041.1"/>
    </source>
</evidence>
<evidence type="ECO:0000256" key="1">
    <source>
        <dbReference type="SAM" id="MobiDB-lite"/>
    </source>
</evidence>
<dbReference type="KEGG" id="adin:H7849_24035"/>
<dbReference type="RefSeq" id="WP_186742998.1">
    <property type="nucleotide sequence ID" value="NZ_CP060394.1"/>
</dbReference>
<accession>A0A7G8BHM1</accession>
<gene>
    <name evidence="3" type="ORF">H7849_24035</name>
</gene>
<keyword evidence="4" id="KW-1185">Reference proteome</keyword>
<name>A0A7G8BHM1_9BACT</name>
<feature type="signal peptide" evidence="2">
    <location>
        <begin position="1"/>
        <end position="21"/>
    </location>
</feature>
<dbReference type="AlphaFoldDB" id="A0A7G8BHM1"/>
<evidence type="ECO:0000256" key="2">
    <source>
        <dbReference type="SAM" id="SignalP"/>
    </source>
</evidence>
<dbReference type="EMBL" id="CP060394">
    <property type="protein sequence ID" value="QNI32041.1"/>
    <property type="molecule type" value="Genomic_DNA"/>
</dbReference>
<evidence type="ECO:0000313" key="4">
    <source>
        <dbReference type="Proteomes" id="UP000515312"/>
    </source>
</evidence>
<feature type="region of interest" description="Disordered" evidence="1">
    <location>
        <begin position="802"/>
        <end position="868"/>
    </location>
</feature>
<protein>
    <submittedName>
        <fullName evidence="3">Uncharacterized protein</fullName>
    </submittedName>
</protein>
<feature type="chain" id="PRO_5029022106" evidence="2">
    <location>
        <begin position="22"/>
        <end position="868"/>
    </location>
</feature>
<sequence length="868" mass="92608">MFKPSRLIAALLLSMTLSAFADPAPFDLAGPKVEVRVSRNGKTLPIAKVPNLVAGDRLWIHPVMPPGQSVKYLMVVAFLRGSTNPPPENWFTKAETWDKKVVSEGIFVTVPKDTQQAIVFLAPSTGGDFGSIRDAVHSRPGSFVRASQDLNQLSLDKARLDAYLDAVRAINETNPDRLKDVSPLLARSLSIKLDQDCLQKVVEEQASCLVQKQNELVMDDGHTLSVTDALTTGATSDLAMQLSYTARAGAGYFSPYVASVIDIAHILETVHTAQYQYIPALNTFHNDEVNLKLNTPPSFRNPKSVIVMALPAIDGGHQPPLRPVDEKQQFCVAKDKLALPVEGAPLTFATQYAHDMVLRVKDKNGKDLDIPVKPDPTQGGFVVDTKATNPGNLNSSMTGTLHGMWGFEPYTGPSFHLQNAQTTKWELAATDTHALVVGREDTLHFTSGNATCVDSIMAKTDSGKEIKTVWKADQPDQLEVKVPLKDESPGALTLLINQAGAKEPEKIALHSLSEAGKYVSFTMNAGDEQGVLAGNRLDEVATLDVKGIQFRSDKLRNTASGDALTMMAVKGEAAAQLHAGDKETAHVQLKDGRTLDVPASVVTARPKVQLLSKSVQPSDPTKDTHITLSDTNEVPLNSKLVFSIKAVTPETFSPDQKIEVATADGVFHNTLSLADGSLTLQDSKTALATVDPAKSFGPSAFGPLRFRPVGPNDTPGDWQPLANLVRLPVLDAVQCGHGAGQPCTLTGSNLFLIDSVSADPSFAQGMQVPDGFAGNALQVPHPVSGSLYVKLRDDPSAINTVVVPRKPLPQQASTAMPSAPATAPAPTPATAPVADPAKQDATPASQTNSTTAPQPNTTTAPAQTDQPH</sequence>
<feature type="compositionally biased region" description="Low complexity" evidence="1">
    <location>
        <begin position="846"/>
        <end position="868"/>
    </location>
</feature>
<proteinExistence type="predicted"/>
<keyword evidence="2" id="KW-0732">Signal</keyword>
<reference evidence="3 4" key="1">
    <citation type="submission" date="2020-08" db="EMBL/GenBank/DDBJ databases">
        <title>Edaphobacter telluris sp. nov. and Acidobacterium dinghuensis sp. nov., two acidobacteria isolated from forest soil.</title>
        <authorList>
            <person name="Fu J."/>
            <person name="Qiu L."/>
        </authorList>
    </citation>
    <scope>NUCLEOTIDE SEQUENCE [LARGE SCALE GENOMIC DNA]</scope>
    <source>
        <strain evidence="3">4Y35</strain>
    </source>
</reference>